<comment type="caution">
    <text evidence="12">The sequence shown here is derived from an EMBL/GenBank/DDBJ whole genome shotgun (WGS) entry which is preliminary data.</text>
</comment>
<dbReference type="InterPro" id="IPR005595">
    <property type="entry name" value="TRAP_alpha"/>
</dbReference>
<comment type="subcellular location">
    <subcellularLocation>
        <location evidence="1">Endoplasmic reticulum membrane</location>
        <topology evidence="1">Single-pass type I membrane protein</topology>
    </subcellularLocation>
</comment>
<evidence type="ECO:0000256" key="9">
    <source>
        <dbReference type="SAM" id="MobiDB-lite"/>
    </source>
</evidence>
<feature type="compositionally biased region" description="Basic residues" evidence="9">
    <location>
        <begin position="250"/>
        <end position="260"/>
    </location>
</feature>
<keyword evidence="13" id="KW-1185">Reference proteome</keyword>
<evidence type="ECO:0000256" key="6">
    <source>
        <dbReference type="ARBA" id="ARBA00023136"/>
    </source>
</evidence>
<evidence type="ECO:0000256" key="7">
    <source>
        <dbReference type="ARBA" id="ARBA00037565"/>
    </source>
</evidence>
<evidence type="ECO:0000313" key="12">
    <source>
        <dbReference type="EMBL" id="PHH64934.1"/>
    </source>
</evidence>
<sequence>MILSSLIALLAMPVWGVVAQAEPQGDAASAESSSTAGKSSARQPPATITTTFGEGSELGVNLINGRPTRAILTVTNKDTAAPITLGFVGGTLASPQAEGAIVRNLTTTQYGLVVGAGETRTATYSFVLDMQPQEVRVRLVAAVSDEGGIYEVEAHSGLATIVEAPTDYTDPQILFLYFLLCALSTGIVYFAYKTWIETLFPLRRPVPARRSRRSLDADAASSPSRGPVDAADATSSGAKTYDESWIPQHHIQRPVAKRVKSGAGTGAAATPRRKGVE</sequence>
<keyword evidence="5 10" id="KW-1133">Transmembrane helix</keyword>
<protein>
    <recommendedName>
        <fullName evidence="14">Translocon-associated protein subunit alpha</fullName>
    </recommendedName>
</protein>
<evidence type="ECO:0000256" key="4">
    <source>
        <dbReference type="ARBA" id="ARBA00022824"/>
    </source>
</evidence>
<evidence type="ECO:0000256" key="1">
    <source>
        <dbReference type="ARBA" id="ARBA00004115"/>
    </source>
</evidence>
<keyword evidence="2 10" id="KW-0812">Transmembrane</keyword>
<feature type="signal peptide" evidence="11">
    <location>
        <begin position="1"/>
        <end position="19"/>
    </location>
</feature>
<dbReference type="OrthoDB" id="1926781at2759"/>
<dbReference type="EMBL" id="NJET01000024">
    <property type="protein sequence ID" value="PHH64934.1"/>
    <property type="molecule type" value="Genomic_DNA"/>
</dbReference>
<feature type="region of interest" description="Disordered" evidence="9">
    <location>
        <begin position="26"/>
        <end position="50"/>
    </location>
</feature>
<name>A0A2C5YD90_9HYPO</name>
<feature type="region of interest" description="Disordered" evidence="9">
    <location>
        <begin position="212"/>
        <end position="277"/>
    </location>
</feature>
<evidence type="ECO:0008006" key="14">
    <source>
        <dbReference type="Google" id="ProtNLM"/>
    </source>
</evidence>
<gene>
    <name evidence="12" type="ORF">CDD81_3791</name>
</gene>
<dbReference type="PANTHER" id="PTHR12924">
    <property type="entry name" value="TRANSLOCON-ASSOCIATED PROTEIN, ALPHA SUBUNIT"/>
    <property type="match status" value="1"/>
</dbReference>
<keyword evidence="4" id="KW-0256">Endoplasmic reticulum</keyword>
<keyword evidence="3 11" id="KW-0732">Signal</keyword>
<accession>A0A2C5YD90</accession>
<evidence type="ECO:0000256" key="8">
    <source>
        <dbReference type="ARBA" id="ARBA00038311"/>
    </source>
</evidence>
<dbReference type="GO" id="GO:0005789">
    <property type="term" value="C:endoplasmic reticulum membrane"/>
    <property type="evidence" value="ECO:0007669"/>
    <property type="project" value="UniProtKB-SubCell"/>
</dbReference>
<evidence type="ECO:0000256" key="10">
    <source>
        <dbReference type="SAM" id="Phobius"/>
    </source>
</evidence>
<feature type="transmembrane region" description="Helical" evidence="10">
    <location>
        <begin position="174"/>
        <end position="192"/>
    </location>
</feature>
<evidence type="ECO:0000256" key="3">
    <source>
        <dbReference type="ARBA" id="ARBA00022729"/>
    </source>
</evidence>
<dbReference type="AlphaFoldDB" id="A0A2C5YD90"/>
<feature type="compositionally biased region" description="Low complexity" evidence="9">
    <location>
        <begin position="27"/>
        <end position="41"/>
    </location>
</feature>
<dbReference type="Proteomes" id="UP000226192">
    <property type="component" value="Unassembled WGS sequence"/>
</dbReference>
<evidence type="ECO:0000313" key="13">
    <source>
        <dbReference type="Proteomes" id="UP000226192"/>
    </source>
</evidence>
<evidence type="ECO:0000256" key="2">
    <source>
        <dbReference type="ARBA" id="ARBA00022692"/>
    </source>
</evidence>
<comment type="function">
    <text evidence="7">Is probably involved in a pathway contributing to genomic integrity.</text>
</comment>
<organism evidence="12 13">
    <name type="scientific">Ophiocordyceps australis</name>
    <dbReference type="NCBI Taxonomy" id="1399860"/>
    <lineage>
        <taxon>Eukaryota</taxon>
        <taxon>Fungi</taxon>
        <taxon>Dikarya</taxon>
        <taxon>Ascomycota</taxon>
        <taxon>Pezizomycotina</taxon>
        <taxon>Sordariomycetes</taxon>
        <taxon>Hypocreomycetidae</taxon>
        <taxon>Hypocreales</taxon>
        <taxon>Ophiocordycipitaceae</taxon>
        <taxon>Ophiocordyceps</taxon>
    </lineage>
</organism>
<reference evidence="12 13" key="1">
    <citation type="submission" date="2017-06" db="EMBL/GenBank/DDBJ databases">
        <title>Ant-infecting Ophiocordyceps genomes reveal a high diversity of potential behavioral manipulation genes and a possible major role for enterotoxins.</title>
        <authorList>
            <person name="De Bekker C."/>
            <person name="Evans H.C."/>
            <person name="Brachmann A."/>
            <person name="Hughes D.P."/>
        </authorList>
    </citation>
    <scope>NUCLEOTIDE SEQUENCE [LARGE SCALE GENOMIC DNA]</scope>
    <source>
        <strain evidence="12 13">Map64</strain>
    </source>
</reference>
<evidence type="ECO:0000256" key="11">
    <source>
        <dbReference type="SAM" id="SignalP"/>
    </source>
</evidence>
<evidence type="ECO:0000256" key="5">
    <source>
        <dbReference type="ARBA" id="ARBA00022989"/>
    </source>
</evidence>
<proteinExistence type="inferred from homology"/>
<dbReference type="Pfam" id="PF03896">
    <property type="entry name" value="TRAP_alpha"/>
    <property type="match status" value="1"/>
</dbReference>
<feature type="chain" id="PRO_5012677080" description="Translocon-associated protein subunit alpha" evidence="11">
    <location>
        <begin position="20"/>
        <end position="277"/>
    </location>
</feature>
<dbReference type="PANTHER" id="PTHR12924:SF0">
    <property type="entry name" value="TRANSLOCON-ASSOCIATED PROTEIN SUBUNIT ALPHA"/>
    <property type="match status" value="1"/>
</dbReference>
<comment type="similarity">
    <text evidence="8">Belongs to the IRC22 family.</text>
</comment>
<keyword evidence="6 10" id="KW-0472">Membrane</keyword>